<name>A0A0K3CEZ0_RHOTO</name>
<reference evidence="1 3" key="1">
    <citation type="submission" date="2015-07" db="EMBL/GenBank/DDBJ databases">
        <authorList>
            <person name="Cajimat M.N.B."/>
            <person name="Milazzo M.L."/>
            <person name="Fulhorst C.F."/>
        </authorList>
    </citation>
    <scope>NUCLEOTIDE SEQUENCE [LARGE SCALE GENOMIC DNA]</scope>
    <source>
        <strain evidence="1">Single colony</strain>
    </source>
</reference>
<dbReference type="EMBL" id="LCTV02000006">
    <property type="protein sequence ID" value="PRQ74459.1"/>
    <property type="molecule type" value="Genomic_DNA"/>
</dbReference>
<dbReference type="OrthoDB" id="10298699at2759"/>
<protein>
    <submittedName>
        <fullName evidence="1 2">Proteophosphoglycan ppg4</fullName>
    </submittedName>
</protein>
<accession>A0A0K3CEZ0</accession>
<evidence type="ECO:0000313" key="3">
    <source>
        <dbReference type="Proteomes" id="UP000199069"/>
    </source>
</evidence>
<gene>
    <name evidence="1" type="primary">FGENESH: predicted gene_6.296</name>
    <name evidence="2" type="ORF">AAT19DRAFT_14812</name>
    <name evidence="1" type="ORF">BN2166_0033740</name>
</gene>
<sequence>MASKLLFSFLHSPFLRFSRFPASEDGAALLGLCLLNILSLRPTTQDTAPSPSSPVSTWLGSGWLRGLLEPERVLTGGWERGVYLLTSLVLLSLFFRGMRLLDRSLGSEARAKSRSELGVEGEETFRERMLEQAREGVELNMDELLGTTRDIWQEQGIQFVFVDHRATSPNLFASRPWLLFFATFAGFFLAHITSQRPWLHPLLALAFPSALLYLDYAHLEAFANLVSGVRPCDLLLAYLFSHSAALHELPRAHYPDRDASVQLRRLWDVETWIVLIDGPFRYCGADSADRCRSRQSRRRFSHPACTVPAQAVVEHTFPVSNDPPSRIFHRPLTDIYHGGLTFRSFFGLFRPVKSPTIHSASDDNS</sequence>
<dbReference type="EMBL" id="CWKI01000006">
    <property type="protein sequence ID" value="CTR07513.1"/>
    <property type="molecule type" value="Genomic_DNA"/>
</dbReference>
<keyword evidence="3" id="KW-1185">Reference proteome</keyword>
<evidence type="ECO:0000313" key="4">
    <source>
        <dbReference type="Proteomes" id="UP000239560"/>
    </source>
</evidence>
<dbReference type="Proteomes" id="UP000239560">
    <property type="component" value="Unassembled WGS sequence"/>
</dbReference>
<reference evidence="2 4" key="2">
    <citation type="journal article" date="2018" name="Elife">
        <title>Functional genomics of lipid metabolism in the oleaginous yeast Rhodosporidium toruloides.</title>
        <authorList>
            <person name="Coradetti S.T."/>
            <person name="Pinel D."/>
            <person name="Geiselman G."/>
            <person name="Ito M."/>
            <person name="Mondo S."/>
            <person name="Reilly M.C."/>
            <person name="Cheng Y.F."/>
            <person name="Bauer S."/>
            <person name="Grigoriev I."/>
            <person name="Gladden J.M."/>
            <person name="Simmons B.A."/>
            <person name="Brem R."/>
            <person name="Arkin A.P."/>
            <person name="Skerker J.M."/>
        </authorList>
    </citation>
    <scope>NUCLEOTIDE SEQUENCE [LARGE SCALE GENOMIC DNA]</scope>
    <source>
        <strain evidence="2 4">NBRC 0880</strain>
    </source>
</reference>
<dbReference type="AlphaFoldDB" id="A0A0K3CEZ0"/>
<dbReference type="Proteomes" id="UP000199069">
    <property type="component" value="Unassembled WGS sequence"/>
</dbReference>
<proteinExistence type="predicted"/>
<organism evidence="1 3">
    <name type="scientific">Rhodotorula toruloides</name>
    <name type="common">Yeast</name>
    <name type="synonym">Rhodosporidium toruloides</name>
    <dbReference type="NCBI Taxonomy" id="5286"/>
    <lineage>
        <taxon>Eukaryota</taxon>
        <taxon>Fungi</taxon>
        <taxon>Dikarya</taxon>
        <taxon>Basidiomycota</taxon>
        <taxon>Pucciniomycotina</taxon>
        <taxon>Microbotryomycetes</taxon>
        <taxon>Sporidiobolales</taxon>
        <taxon>Sporidiobolaceae</taxon>
        <taxon>Rhodotorula</taxon>
    </lineage>
</organism>
<evidence type="ECO:0000313" key="1">
    <source>
        <dbReference type="EMBL" id="CTR07513.1"/>
    </source>
</evidence>
<evidence type="ECO:0000313" key="2">
    <source>
        <dbReference type="EMBL" id="PRQ74459.1"/>
    </source>
</evidence>